<sequence length="345" mass="38008">MGNLTLQPWGLTRATEVHDDDPPFYASVEDVRPDPDGGWRVRQHRPVKLWDEVKKVIARRLLGPRCEDGEVISFTSYDGTVLVCHERGEGPALVCLPGGPGRSSRYLGDLGGLAAQRRLLLLDNRGTGESAAPRDPDTYAMDRMVADVEALRVRLGLERMDLLGHSAAGGLALLYAARYPERIGHLVLVTPSVHPAGIEITDEQWYAQIERRAGESWYESRLPDLKAWDAGDESRRLRAQPFFYSPWNETAEAHATRFAERSVEAAKRFHTNVPAAERTRASLAKVTTPVLVIAGEQDPGPLPAHAAELAGIFPRGTSIVLPGAHYPWVTAPKTFAEAVERFLDG</sequence>
<dbReference type="InterPro" id="IPR029058">
    <property type="entry name" value="AB_hydrolase_fold"/>
</dbReference>
<protein>
    <submittedName>
        <fullName evidence="4">Alpha/beta hydrolase</fullName>
    </submittedName>
</protein>
<proteinExistence type="inferred from homology"/>
<comment type="caution">
    <text evidence="4">The sequence shown here is derived from an EMBL/GenBank/DDBJ whole genome shotgun (WGS) entry which is preliminary data.</text>
</comment>
<accession>A0ABP8BGY8</accession>
<dbReference type="GO" id="GO:0016787">
    <property type="term" value="F:hydrolase activity"/>
    <property type="evidence" value="ECO:0007669"/>
    <property type="project" value="UniProtKB-KW"/>
</dbReference>
<keyword evidence="2 4" id="KW-0378">Hydrolase</keyword>
<dbReference type="EMBL" id="BAABAQ010000016">
    <property type="protein sequence ID" value="GAA4206691.1"/>
    <property type="molecule type" value="Genomic_DNA"/>
</dbReference>
<dbReference type="PRINTS" id="PR00793">
    <property type="entry name" value="PROAMNOPTASE"/>
</dbReference>
<evidence type="ECO:0000313" key="5">
    <source>
        <dbReference type="Proteomes" id="UP001501251"/>
    </source>
</evidence>
<evidence type="ECO:0000259" key="3">
    <source>
        <dbReference type="Pfam" id="PF00561"/>
    </source>
</evidence>
<dbReference type="InterPro" id="IPR002410">
    <property type="entry name" value="Peptidase_S33"/>
</dbReference>
<dbReference type="SUPFAM" id="SSF53474">
    <property type="entry name" value="alpha/beta-Hydrolases"/>
    <property type="match status" value="1"/>
</dbReference>
<keyword evidence="5" id="KW-1185">Reference proteome</keyword>
<evidence type="ECO:0000256" key="2">
    <source>
        <dbReference type="ARBA" id="ARBA00022801"/>
    </source>
</evidence>
<dbReference type="InterPro" id="IPR000073">
    <property type="entry name" value="AB_hydrolase_1"/>
</dbReference>
<organism evidence="4 5">
    <name type="scientific">Streptosporangium oxazolinicum</name>
    <dbReference type="NCBI Taxonomy" id="909287"/>
    <lineage>
        <taxon>Bacteria</taxon>
        <taxon>Bacillati</taxon>
        <taxon>Actinomycetota</taxon>
        <taxon>Actinomycetes</taxon>
        <taxon>Streptosporangiales</taxon>
        <taxon>Streptosporangiaceae</taxon>
        <taxon>Streptosporangium</taxon>
    </lineage>
</organism>
<evidence type="ECO:0000256" key="1">
    <source>
        <dbReference type="ARBA" id="ARBA00010088"/>
    </source>
</evidence>
<feature type="domain" description="AB hydrolase-1" evidence="3">
    <location>
        <begin position="91"/>
        <end position="325"/>
    </location>
</feature>
<evidence type="ECO:0000313" key="4">
    <source>
        <dbReference type="EMBL" id="GAA4206691.1"/>
    </source>
</evidence>
<dbReference type="RefSeq" id="WP_344922436.1">
    <property type="nucleotide sequence ID" value="NZ_BAABAQ010000016.1"/>
</dbReference>
<dbReference type="InterPro" id="IPR050266">
    <property type="entry name" value="AB_hydrolase_sf"/>
</dbReference>
<dbReference type="Proteomes" id="UP001501251">
    <property type="component" value="Unassembled WGS sequence"/>
</dbReference>
<dbReference type="PRINTS" id="PR00111">
    <property type="entry name" value="ABHYDROLASE"/>
</dbReference>
<gene>
    <name evidence="4" type="ORF">GCM10022252_69240</name>
</gene>
<name>A0ABP8BGY8_9ACTN</name>
<reference evidence="5" key="1">
    <citation type="journal article" date="2019" name="Int. J. Syst. Evol. Microbiol.">
        <title>The Global Catalogue of Microorganisms (GCM) 10K type strain sequencing project: providing services to taxonomists for standard genome sequencing and annotation.</title>
        <authorList>
            <consortium name="The Broad Institute Genomics Platform"/>
            <consortium name="The Broad Institute Genome Sequencing Center for Infectious Disease"/>
            <person name="Wu L."/>
            <person name="Ma J."/>
        </authorList>
    </citation>
    <scope>NUCLEOTIDE SEQUENCE [LARGE SCALE GENOMIC DNA]</scope>
    <source>
        <strain evidence="5">JCM 17388</strain>
    </source>
</reference>
<comment type="similarity">
    <text evidence="1">Belongs to the peptidase S33 family.</text>
</comment>
<dbReference type="Gene3D" id="3.40.50.1820">
    <property type="entry name" value="alpha/beta hydrolase"/>
    <property type="match status" value="1"/>
</dbReference>
<dbReference type="Pfam" id="PF00561">
    <property type="entry name" value="Abhydrolase_1"/>
    <property type="match status" value="1"/>
</dbReference>
<dbReference type="PANTHER" id="PTHR43798:SF31">
    <property type="entry name" value="AB HYDROLASE SUPERFAMILY PROTEIN YCLE"/>
    <property type="match status" value="1"/>
</dbReference>
<dbReference type="PANTHER" id="PTHR43798">
    <property type="entry name" value="MONOACYLGLYCEROL LIPASE"/>
    <property type="match status" value="1"/>
</dbReference>